<dbReference type="AlphaFoldDB" id="A0A1I1DDT2"/>
<dbReference type="EMBL" id="FOLE01000001">
    <property type="protein sequence ID" value="SFB73139.1"/>
    <property type="molecule type" value="Genomic_DNA"/>
</dbReference>
<feature type="signal peptide" evidence="1">
    <location>
        <begin position="1"/>
        <end position="23"/>
    </location>
</feature>
<keyword evidence="3" id="KW-1185">Reference proteome</keyword>
<sequence>MKSNKKPAILLSTLLLASSSLWANNSGADSSATPSAPRRVAITATPFWNNINKSIFGIASVELFGKNYQKNALFTEKATVLSVIYRRGQTLDDLMQNKKAAAAYGVNIARKHFVNASPSRVFRPYLAYGLGLDYTKLNGSREKEIIIYSGFNHRTETVYYQVNQEMLRQQVFGHIGTELVFRNGFMLDTYFGWAYQNVAYLNNVAKSERINGRPQDVGYKGIVPTVNFKLGYMIGERARPKSDFAFDQEDETTQKTKHRKVAVMVSLPHLLTSQLRADIEIFSKKIRPEATFARQSFCISPRYYNDYQWFIGTIDNNKTYGYGLDLAHKLYFRNKENPNSQLYVGYGVGANYLNLEGKLTEFWGADENIHKQLIRYQGYTTAGVQLALGRNVVLDSYVGVGYKGTHQISQSNNTELTYENFTNPVYNGFYPVLGLKAGVQFGQ</sequence>
<evidence type="ECO:0000313" key="2">
    <source>
        <dbReference type="EMBL" id="SFB73139.1"/>
    </source>
</evidence>
<gene>
    <name evidence="2" type="ORF">SAMN05421780_101153</name>
</gene>
<dbReference type="OrthoDB" id="1117675at2"/>
<evidence type="ECO:0000313" key="3">
    <source>
        <dbReference type="Proteomes" id="UP000199514"/>
    </source>
</evidence>
<protein>
    <recommendedName>
        <fullName evidence="4">DUF3575 domain-containing protein</fullName>
    </recommendedName>
</protein>
<dbReference type="Proteomes" id="UP000199514">
    <property type="component" value="Unassembled WGS sequence"/>
</dbReference>
<accession>A0A1I1DDT2</accession>
<reference evidence="2 3" key="1">
    <citation type="submission" date="2016-10" db="EMBL/GenBank/DDBJ databases">
        <authorList>
            <person name="de Groot N.N."/>
        </authorList>
    </citation>
    <scope>NUCLEOTIDE SEQUENCE [LARGE SCALE GENOMIC DNA]</scope>
    <source>
        <strain evidence="2 3">DSM 6793</strain>
    </source>
</reference>
<keyword evidence="1" id="KW-0732">Signal</keyword>
<organism evidence="2 3">
    <name type="scientific">Flexibacter flexilis DSM 6793</name>
    <dbReference type="NCBI Taxonomy" id="927664"/>
    <lineage>
        <taxon>Bacteria</taxon>
        <taxon>Pseudomonadati</taxon>
        <taxon>Bacteroidota</taxon>
        <taxon>Cytophagia</taxon>
        <taxon>Cytophagales</taxon>
        <taxon>Flexibacteraceae</taxon>
        <taxon>Flexibacter</taxon>
    </lineage>
</organism>
<evidence type="ECO:0000256" key="1">
    <source>
        <dbReference type="SAM" id="SignalP"/>
    </source>
</evidence>
<dbReference type="RefSeq" id="WP_091505797.1">
    <property type="nucleotide sequence ID" value="NZ_FOLE01000001.1"/>
</dbReference>
<evidence type="ECO:0008006" key="4">
    <source>
        <dbReference type="Google" id="ProtNLM"/>
    </source>
</evidence>
<feature type="chain" id="PRO_5011698390" description="DUF3575 domain-containing protein" evidence="1">
    <location>
        <begin position="24"/>
        <end position="443"/>
    </location>
</feature>
<proteinExistence type="predicted"/>
<name>A0A1I1DDT2_9BACT</name>